<dbReference type="Proteomes" id="UP001194696">
    <property type="component" value="Unassembled WGS sequence"/>
</dbReference>
<evidence type="ECO:0000313" key="4">
    <source>
        <dbReference type="Proteomes" id="UP001194696"/>
    </source>
</evidence>
<comment type="caution">
    <text evidence="3">The sequence shown here is derived from an EMBL/GenBank/DDBJ whole genome shotgun (WGS) entry which is preliminary data.</text>
</comment>
<reference evidence="3 4" key="1">
    <citation type="journal article" date="2020" name="Fungal Divers.">
        <title>Resolving the Mortierellaceae phylogeny through synthesis of multi-gene phylogenetics and phylogenomics.</title>
        <authorList>
            <person name="Vandepol N."/>
            <person name="Liber J."/>
            <person name="Desiro A."/>
            <person name="Na H."/>
            <person name="Kennedy M."/>
            <person name="Barry K."/>
            <person name="Grigoriev I.V."/>
            <person name="Miller A.N."/>
            <person name="O'Donnell K."/>
            <person name="Stajich J.E."/>
            <person name="Bonito G."/>
        </authorList>
    </citation>
    <scope>NUCLEOTIDE SEQUENCE [LARGE SCALE GENOMIC DNA]</scope>
    <source>
        <strain evidence="3 4">AD045</strain>
    </source>
</reference>
<feature type="compositionally biased region" description="Acidic residues" evidence="1">
    <location>
        <begin position="159"/>
        <end position="174"/>
    </location>
</feature>
<accession>A0ABQ7K598</accession>
<protein>
    <recommendedName>
        <fullName evidence="2">Oxidoreductase-like domain-containing protein</fullName>
    </recommendedName>
</protein>
<sequence>MSNPAVAKWLEEIAAAKAKAQAKEQQQQQQQKRQEPTSVPTDRIPQQTQPQTQPQKIPTSSAALQYGIITSYNLRTRKKQLRLVLPPEPRKPGPGECCGNDCEPCVNTIYWEDMAAHRERCRKMQLQYEDECRALLETSEGSGVESRSIVGGGVRKVEVEEDREEEGEEDDDDDGKGLSIRSYRPFKVLQKRYLSENTLLVVCDLPYSLKKKDGPRATNSSRAKANAVPTIRMGSI</sequence>
<evidence type="ECO:0000256" key="1">
    <source>
        <dbReference type="SAM" id="MobiDB-lite"/>
    </source>
</evidence>
<name>A0ABQ7K598_9FUNG</name>
<feature type="region of interest" description="Disordered" evidence="1">
    <location>
        <begin position="212"/>
        <end position="236"/>
    </location>
</feature>
<organism evidence="3 4">
    <name type="scientific">Linnemannia gamsii</name>
    <dbReference type="NCBI Taxonomy" id="64522"/>
    <lineage>
        <taxon>Eukaryota</taxon>
        <taxon>Fungi</taxon>
        <taxon>Fungi incertae sedis</taxon>
        <taxon>Mucoromycota</taxon>
        <taxon>Mortierellomycotina</taxon>
        <taxon>Mortierellomycetes</taxon>
        <taxon>Mortierellales</taxon>
        <taxon>Mortierellaceae</taxon>
        <taxon>Linnemannia</taxon>
    </lineage>
</organism>
<feature type="region of interest" description="Disordered" evidence="1">
    <location>
        <begin position="144"/>
        <end position="177"/>
    </location>
</feature>
<feature type="compositionally biased region" description="Low complexity" evidence="1">
    <location>
        <begin position="16"/>
        <end position="31"/>
    </location>
</feature>
<feature type="region of interest" description="Disordered" evidence="1">
    <location>
        <begin position="16"/>
        <end position="60"/>
    </location>
</feature>
<dbReference type="InterPro" id="IPR019180">
    <property type="entry name" value="Oxidoreductase-like_N"/>
</dbReference>
<evidence type="ECO:0000259" key="2">
    <source>
        <dbReference type="Pfam" id="PF09791"/>
    </source>
</evidence>
<gene>
    <name evidence="3" type="ORF">BGZ96_004680</name>
</gene>
<dbReference type="EMBL" id="JAAAIM010000218">
    <property type="protein sequence ID" value="KAG0291935.1"/>
    <property type="molecule type" value="Genomic_DNA"/>
</dbReference>
<feature type="domain" description="Oxidoreductase-like" evidence="2">
    <location>
        <begin position="84"/>
        <end position="124"/>
    </location>
</feature>
<dbReference type="Pfam" id="PF09791">
    <property type="entry name" value="Oxidored-like"/>
    <property type="match status" value="1"/>
</dbReference>
<evidence type="ECO:0000313" key="3">
    <source>
        <dbReference type="EMBL" id="KAG0291935.1"/>
    </source>
</evidence>
<keyword evidence="4" id="KW-1185">Reference proteome</keyword>
<proteinExistence type="predicted"/>
<feature type="compositionally biased region" description="Low complexity" evidence="1">
    <location>
        <begin position="45"/>
        <end position="55"/>
    </location>
</feature>